<name>A0A4R0JPG5_9ACTN</name>
<keyword evidence="1" id="KW-1133">Transmembrane helix</keyword>
<organism evidence="2 3">
    <name type="scientific">Kribbella capetownensis</name>
    <dbReference type="NCBI Taxonomy" id="1572659"/>
    <lineage>
        <taxon>Bacteria</taxon>
        <taxon>Bacillati</taxon>
        <taxon>Actinomycetota</taxon>
        <taxon>Actinomycetes</taxon>
        <taxon>Propionibacteriales</taxon>
        <taxon>Kribbellaceae</taxon>
        <taxon>Kribbella</taxon>
    </lineage>
</organism>
<accession>A0A4R0JPG5</accession>
<keyword evidence="1" id="KW-0812">Transmembrane</keyword>
<comment type="caution">
    <text evidence="2">The sequence shown here is derived from an EMBL/GenBank/DDBJ whole genome shotgun (WGS) entry which is preliminary data.</text>
</comment>
<feature type="transmembrane region" description="Helical" evidence="1">
    <location>
        <begin position="114"/>
        <end position="138"/>
    </location>
</feature>
<feature type="transmembrane region" description="Helical" evidence="1">
    <location>
        <begin position="90"/>
        <end position="108"/>
    </location>
</feature>
<evidence type="ECO:0000313" key="3">
    <source>
        <dbReference type="Proteomes" id="UP000293342"/>
    </source>
</evidence>
<evidence type="ECO:0000313" key="2">
    <source>
        <dbReference type="EMBL" id="TCC46828.1"/>
    </source>
</evidence>
<dbReference type="OrthoDB" id="9833308at2"/>
<reference evidence="2 3" key="1">
    <citation type="submission" date="2019-02" db="EMBL/GenBank/DDBJ databases">
        <title>Kribbella capetownensis sp. nov. and Kribbella speibonae sp. nov., isolated from soil.</title>
        <authorList>
            <person name="Curtis S.M."/>
            <person name="Norton I."/>
            <person name="Everest G.J."/>
            <person name="Meyers P.R."/>
        </authorList>
    </citation>
    <scope>NUCLEOTIDE SEQUENCE [LARGE SCALE GENOMIC DNA]</scope>
    <source>
        <strain evidence="2 3">YM53</strain>
    </source>
</reference>
<protein>
    <submittedName>
        <fullName evidence="2">Uncharacterized protein</fullName>
    </submittedName>
</protein>
<keyword evidence="1" id="KW-0472">Membrane</keyword>
<sequence>MNEQQFAVRVGELAARTGQTPPPITWVEGTDKEDCIWMEPPGPVGPMFFVHHHVDEKMPIRVQDFLVAQEFVQANEGVHRQRKWVTRGSTATGLVLGFFGVLAALTVVHSLVVYLLVCMPLLFVLARVGQVAVSAGWSRWFMRRSDRRLSELLGRDHVREALEWYCDQWLRPEMAWTRPGVRWLLRGAPPTASERLRWLSRNPIRV</sequence>
<dbReference type="RefSeq" id="WP_131516559.1">
    <property type="nucleotide sequence ID" value="NZ_SJKD01000006.1"/>
</dbReference>
<proteinExistence type="predicted"/>
<gene>
    <name evidence="2" type="ORF">E0H75_27705</name>
</gene>
<evidence type="ECO:0000256" key="1">
    <source>
        <dbReference type="SAM" id="Phobius"/>
    </source>
</evidence>
<keyword evidence="3" id="KW-1185">Reference proteome</keyword>
<dbReference type="AlphaFoldDB" id="A0A4R0JPG5"/>
<dbReference type="Proteomes" id="UP000293342">
    <property type="component" value="Unassembled WGS sequence"/>
</dbReference>
<dbReference type="EMBL" id="SJKD01000006">
    <property type="protein sequence ID" value="TCC46828.1"/>
    <property type="molecule type" value="Genomic_DNA"/>
</dbReference>